<gene>
    <name evidence="11" type="primary">fabG_1</name>
    <name evidence="11" type="ORF">CKJAJONC_00008</name>
</gene>
<sequence length="279" mass="29214">MANLKHAIKQGIVALKAKNIQPVMQTVGDESLLKGKTALVVGGTGGIGRAVAKAFLKNGANVVIAGTRRAKVDKVAVELGEKCAGVVVNLAEPETFSRVVDEAVAFYGPIDILVNSAGVHTEDVSMGGFLDFTVEEYDRILDINLRGVYFMVQSVAQRMISDKVSNGHILIVSSSAGNEPAWSPYRVSKWGLKGITEGMASALVPHGIVVNAIAPGSTATPLLGIEEGDSISAEDNGLGRFAMPEEIAEFAVMLASPMGDMVVGDTLYVSGGRGVCDIR</sequence>
<dbReference type="PRINTS" id="PR00081">
    <property type="entry name" value="GDHRDH"/>
</dbReference>
<dbReference type="AlphaFoldDB" id="A0A5K1IVU8"/>
<dbReference type="PRINTS" id="PR00080">
    <property type="entry name" value="SDRFAMILY"/>
</dbReference>
<comment type="catalytic activity">
    <reaction evidence="5">
        <text>12alpha-hydroxy-3-oxo-5beta-cholan-24-oate + NADH + H(+) = isodeoxycholate + NAD(+)</text>
        <dbReference type="Rhea" id="RHEA:47492"/>
        <dbReference type="ChEBI" id="CHEBI:15378"/>
        <dbReference type="ChEBI" id="CHEBI:57540"/>
        <dbReference type="ChEBI" id="CHEBI:57945"/>
        <dbReference type="ChEBI" id="CHEBI:87733"/>
        <dbReference type="ChEBI" id="CHEBI:87734"/>
    </reaction>
    <physiologicalReaction direction="left-to-right" evidence="5">
        <dbReference type="Rhea" id="RHEA:47493"/>
    </physiologicalReaction>
</comment>
<evidence type="ECO:0000256" key="1">
    <source>
        <dbReference type="ARBA" id="ARBA00006484"/>
    </source>
</evidence>
<name>A0A5K1IVU8_9ACTN</name>
<dbReference type="FunFam" id="3.40.50.720:FF:000084">
    <property type="entry name" value="Short-chain dehydrogenase reductase"/>
    <property type="match status" value="1"/>
</dbReference>
<reference evidence="11 12" key="1">
    <citation type="submission" date="2019-10" db="EMBL/GenBank/DDBJ databases">
        <authorList>
            <person name="Wolf R A."/>
        </authorList>
    </citation>
    <scope>NUCLEOTIDE SEQUENCE [LARGE SCALE GENOMIC DNA]</scope>
    <source>
        <strain evidence="11">Collinsella_aerofaciens_DSM_13712</strain>
    </source>
</reference>
<evidence type="ECO:0000256" key="5">
    <source>
        <dbReference type="ARBA" id="ARBA00050257"/>
    </source>
</evidence>
<dbReference type="GO" id="GO:0048038">
    <property type="term" value="F:quinone binding"/>
    <property type="evidence" value="ECO:0007669"/>
    <property type="project" value="TreeGrafter"/>
</dbReference>
<comment type="catalytic activity">
    <reaction evidence="8">
        <text>3-oxo-5beta-cholan-24-oate + NADH + H(+) = isolithocholate + NAD(+)</text>
        <dbReference type="Rhea" id="RHEA:47508"/>
        <dbReference type="ChEBI" id="CHEBI:11867"/>
        <dbReference type="ChEBI" id="CHEBI:15378"/>
        <dbReference type="ChEBI" id="CHEBI:57540"/>
        <dbReference type="ChEBI" id="CHEBI:57945"/>
        <dbReference type="ChEBI" id="CHEBI:87728"/>
        <dbReference type="EC" id="1.1.1.391"/>
    </reaction>
    <physiologicalReaction direction="left-to-right" evidence="8">
        <dbReference type="Rhea" id="RHEA:47509"/>
    </physiologicalReaction>
</comment>
<dbReference type="Pfam" id="PF13561">
    <property type="entry name" value="adh_short_C2"/>
    <property type="match status" value="1"/>
</dbReference>
<comment type="catalytic activity">
    <reaction evidence="6">
        <text>3-oxochenodeoxycholate + NADH + H(+) = isochenodeoxycholate + NAD(+)</text>
        <dbReference type="Rhea" id="RHEA:47516"/>
        <dbReference type="ChEBI" id="CHEBI:15378"/>
        <dbReference type="ChEBI" id="CHEBI:57540"/>
        <dbReference type="ChEBI" id="CHEBI:57945"/>
        <dbReference type="ChEBI" id="CHEBI:87730"/>
        <dbReference type="ChEBI" id="CHEBI:87731"/>
    </reaction>
    <physiologicalReaction direction="left-to-right" evidence="6">
        <dbReference type="Rhea" id="RHEA:47517"/>
    </physiologicalReaction>
</comment>
<proteinExistence type="inferred from homology"/>
<dbReference type="EMBL" id="CABWIF010000011">
    <property type="protein sequence ID" value="VWL92905.1"/>
    <property type="molecule type" value="Genomic_DNA"/>
</dbReference>
<dbReference type="PANTHER" id="PTHR42760">
    <property type="entry name" value="SHORT-CHAIN DEHYDROGENASES/REDUCTASES FAMILY MEMBER"/>
    <property type="match status" value="1"/>
</dbReference>
<evidence type="ECO:0000256" key="4">
    <source>
        <dbReference type="ARBA" id="ARBA00023221"/>
    </source>
</evidence>
<dbReference type="Proteomes" id="UP000368032">
    <property type="component" value="Unassembled WGS sequence"/>
</dbReference>
<dbReference type="GO" id="GO:0008202">
    <property type="term" value="P:steroid metabolic process"/>
    <property type="evidence" value="ECO:0007669"/>
    <property type="project" value="UniProtKB-KW"/>
</dbReference>
<evidence type="ECO:0000256" key="3">
    <source>
        <dbReference type="ARBA" id="ARBA00023098"/>
    </source>
</evidence>
<dbReference type="GO" id="GO:0016616">
    <property type="term" value="F:oxidoreductase activity, acting on the CH-OH group of donors, NAD or NADP as acceptor"/>
    <property type="evidence" value="ECO:0007669"/>
    <property type="project" value="TreeGrafter"/>
</dbReference>
<protein>
    <recommendedName>
        <fullName evidence="9">3beta-hydroxycholanate 3-dehydrogenase (NAD(+))</fullName>
        <ecNumber evidence="9">1.1.1.391</ecNumber>
    </recommendedName>
    <alternativeName>
        <fullName evidence="10">NAD-dependent bile acid 3beta-dehydrogenase</fullName>
    </alternativeName>
</protein>
<dbReference type="InterPro" id="IPR002347">
    <property type="entry name" value="SDR_fam"/>
</dbReference>
<dbReference type="CDD" id="cd05233">
    <property type="entry name" value="SDR_c"/>
    <property type="match status" value="1"/>
</dbReference>
<evidence type="ECO:0000256" key="2">
    <source>
        <dbReference type="ARBA" id="ARBA00023002"/>
    </source>
</evidence>
<dbReference type="SUPFAM" id="SSF51735">
    <property type="entry name" value="NAD(P)-binding Rossmann-fold domains"/>
    <property type="match status" value="1"/>
</dbReference>
<dbReference type="InterPro" id="IPR036291">
    <property type="entry name" value="NAD(P)-bd_dom_sf"/>
</dbReference>
<evidence type="ECO:0000256" key="6">
    <source>
        <dbReference type="ARBA" id="ARBA00050953"/>
    </source>
</evidence>
<evidence type="ECO:0000313" key="11">
    <source>
        <dbReference type="EMBL" id="VWL92905.1"/>
    </source>
</evidence>
<dbReference type="Gene3D" id="3.40.50.720">
    <property type="entry name" value="NAD(P)-binding Rossmann-like Domain"/>
    <property type="match status" value="1"/>
</dbReference>
<keyword evidence="3" id="KW-0443">Lipid metabolism</keyword>
<evidence type="ECO:0000256" key="9">
    <source>
        <dbReference type="ARBA" id="ARBA00067031"/>
    </source>
</evidence>
<evidence type="ECO:0000313" key="12">
    <source>
        <dbReference type="Proteomes" id="UP000368032"/>
    </source>
</evidence>
<keyword evidence="2 11" id="KW-0560">Oxidoreductase</keyword>
<accession>A0A5K1IVU8</accession>
<comment type="similarity">
    <text evidence="1">Belongs to the short-chain dehydrogenases/reductases (SDR) family.</text>
</comment>
<evidence type="ECO:0000256" key="7">
    <source>
        <dbReference type="ARBA" id="ARBA00052497"/>
    </source>
</evidence>
<comment type="catalytic activity">
    <reaction evidence="7">
        <text>7alpha,12alpha-dihydroxy-3-oxo-5beta-cholan-24-oate + NADH + H(+) = isocholate + NAD(+)</text>
        <dbReference type="Rhea" id="RHEA:47512"/>
        <dbReference type="ChEBI" id="CHEBI:15378"/>
        <dbReference type="ChEBI" id="CHEBI:57540"/>
        <dbReference type="ChEBI" id="CHEBI:57945"/>
        <dbReference type="ChEBI" id="CHEBI:87735"/>
        <dbReference type="ChEBI" id="CHEBI:87736"/>
    </reaction>
    <physiologicalReaction direction="left-to-right" evidence="7">
        <dbReference type="Rhea" id="RHEA:47513"/>
    </physiologicalReaction>
</comment>
<dbReference type="EC" id="1.1.1.391" evidence="9"/>
<evidence type="ECO:0000256" key="8">
    <source>
        <dbReference type="ARBA" id="ARBA00052953"/>
    </source>
</evidence>
<dbReference type="RefSeq" id="WP_193221424.1">
    <property type="nucleotide sequence ID" value="NZ_CABWIF010000011.1"/>
</dbReference>
<evidence type="ECO:0000256" key="10">
    <source>
        <dbReference type="ARBA" id="ARBA00081284"/>
    </source>
</evidence>
<keyword evidence="4" id="KW-0753">Steroid metabolism</keyword>
<dbReference type="PANTHER" id="PTHR42760:SF133">
    <property type="entry name" value="3-OXOACYL-[ACYL-CARRIER-PROTEIN] REDUCTASE"/>
    <property type="match status" value="1"/>
</dbReference>
<dbReference type="GO" id="GO:0006633">
    <property type="term" value="P:fatty acid biosynthetic process"/>
    <property type="evidence" value="ECO:0007669"/>
    <property type="project" value="TreeGrafter"/>
</dbReference>
<organism evidence="11 12">
    <name type="scientific">Collinsella aerofaciens</name>
    <dbReference type="NCBI Taxonomy" id="74426"/>
    <lineage>
        <taxon>Bacteria</taxon>
        <taxon>Bacillati</taxon>
        <taxon>Actinomycetota</taxon>
        <taxon>Coriobacteriia</taxon>
        <taxon>Coriobacteriales</taxon>
        <taxon>Coriobacteriaceae</taxon>
        <taxon>Collinsella</taxon>
    </lineage>
</organism>